<organism evidence="1 2">
    <name type="scientific">Amycolatopsis speibonae</name>
    <dbReference type="NCBI Taxonomy" id="1450224"/>
    <lineage>
        <taxon>Bacteria</taxon>
        <taxon>Bacillati</taxon>
        <taxon>Actinomycetota</taxon>
        <taxon>Actinomycetes</taxon>
        <taxon>Pseudonocardiales</taxon>
        <taxon>Pseudonocardiaceae</taxon>
        <taxon>Amycolatopsis</taxon>
    </lineage>
</organism>
<evidence type="ECO:0008006" key="3">
    <source>
        <dbReference type="Google" id="ProtNLM"/>
    </source>
</evidence>
<dbReference type="RefSeq" id="WP_378247520.1">
    <property type="nucleotide sequence ID" value="NZ_JBHRWK010000158.1"/>
</dbReference>
<comment type="caution">
    <text evidence="1">The sequence shown here is derived from an EMBL/GenBank/DDBJ whole genome shotgun (WGS) entry which is preliminary data.</text>
</comment>
<name>A0ABV7PDX8_9PSEU</name>
<proteinExistence type="predicted"/>
<reference evidence="2" key="1">
    <citation type="journal article" date="2019" name="Int. J. Syst. Evol. Microbiol.">
        <title>The Global Catalogue of Microorganisms (GCM) 10K type strain sequencing project: providing services to taxonomists for standard genome sequencing and annotation.</title>
        <authorList>
            <consortium name="The Broad Institute Genomics Platform"/>
            <consortium name="The Broad Institute Genome Sequencing Center for Infectious Disease"/>
            <person name="Wu L."/>
            <person name="Ma J."/>
        </authorList>
    </citation>
    <scope>NUCLEOTIDE SEQUENCE [LARGE SCALE GENOMIC DNA]</scope>
    <source>
        <strain evidence="2">CGMCC 4.7676</strain>
    </source>
</reference>
<dbReference type="EMBL" id="JBHRWK010000158">
    <property type="protein sequence ID" value="MFC3456295.1"/>
    <property type="molecule type" value="Genomic_DNA"/>
</dbReference>
<gene>
    <name evidence="1" type="ORF">ACFOSH_43315</name>
</gene>
<evidence type="ECO:0000313" key="1">
    <source>
        <dbReference type="EMBL" id="MFC3456295.1"/>
    </source>
</evidence>
<evidence type="ECO:0000313" key="2">
    <source>
        <dbReference type="Proteomes" id="UP001595645"/>
    </source>
</evidence>
<dbReference type="Proteomes" id="UP001595645">
    <property type="component" value="Unassembled WGS sequence"/>
</dbReference>
<keyword evidence="2" id="KW-1185">Reference proteome</keyword>
<accession>A0ABV7PDX8</accession>
<protein>
    <recommendedName>
        <fullName evidence="3">O-linked N-acetylglucosamine transferase</fullName>
    </recommendedName>
</protein>
<sequence>MLVAEELHTEIHRLTLRLANARTDPLAEAGLACLEAAERICAALAERHTTADTCQEALNATRAATLAIKFAMAADPGSARE</sequence>